<name>A0A4Z1SQQ5_GIAMU</name>
<dbReference type="EMBL" id="VDLU01000002">
    <property type="protein sequence ID" value="TNJ28166.1"/>
    <property type="molecule type" value="Genomic_DNA"/>
</dbReference>
<feature type="domain" description="Fcf2 pre-rRNA processing C-terminal" evidence="3">
    <location>
        <begin position="62"/>
        <end position="150"/>
    </location>
</feature>
<organism evidence="4 5">
    <name type="scientific">Giardia muris</name>
    <dbReference type="NCBI Taxonomy" id="5742"/>
    <lineage>
        <taxon>Eukaryota</taxon>
        <taxon>Metamonada</taxon>
        <taxon>Diplomonadida</taxon>
        <taxon>Hexamitidae</taxon>
        <taxon>Giardiinae</taxon>
        <taxon>Giardia</taxon>
    </lineage>
</organism>
<dbReference type="PANTHER" id="PTHR21686:SF12">
    <property type="entry name" value="DEOXYNUCLEOTIDYLTRANSFERASE TERMINAL-INTERACTING PROTEIN 2"/>
    <property type="match status" value="1"/>
</dbReference>
<dbReference type="Pfam" id="PF08698">
    <property type="entry name" value="Fcf2"/>
    <property type="match status" value="1"/>
</dbReference>
<dbReference type="GO" id="GO:0003723">
    <property type="term" value="F:RNA binding"/>
    <property type="evidence" value="ECO:0007669"/>
    <property type="project" value="TreeGrafter"/>
</dbReference>
<evidence type="ECO:0000256" key="1">
    <source>
        <dbReference type="ARBA" id="ARBA00004604"/>
    </source>
</evidence>
<dbReference type="InterPro" id="IPR039883">
    <property type="entry name" value="Fcf2/DNTTIP2"/>
</dbReference>
<evidence type="ECO:0000259" key="3">
    <source>
        <dbReference type="Pfam" id="PF08698"/>
    </source>
</evidence>
<proteinExistence type="predicted"/>
<accession>A0A4Z1SQQ5</accession>
<evidence type="ECO:0000313" key="4">
    <source>
        <dbReference type="EMBL" id="TNJ28166.1"/>
    </source>
</evidence>
<evidence type="ECO:0000256" key="2">
    <source>
        <dbReference type="ARBA" id="ARBA00023242"/>
    </source>
</evidence>
<dbReference type="Proteomes" id="UP000315496">
    <property type="component" value="Chromosome 2"/>
</dbReference>
<dbReference type="PANTHER" id="PTHR21686">
    <property type="entry name" value="DEOXYNUCLEOTIDYLTRANSFERASE TERMINAL-INTERACTING PROTEIN 2"/>
    <property type="match status" value="1"/>
</dbReference>
<comment type="subcellular location">
    <subcellularLocation>
        <location evidence="1">Nucleus</location>
        <location evidence="1">Nucleolus</location>
    </subcellularLocation>
</comment>
<keyword evidence="2" id="KW-0539">Nucleus</keyword>
<protein>
    <submittedName>
        <fullName evidence="4">Fcf2 pre-rRNA processing protein</fullName>
    </submittedName>
</protein>
<dbReference type="GO" id="GO:0005730">
    <property type="term" value="C:nucleolus"/>
    <property type="evidence" value="ECO:0007669"/>
    <property type="project" value="UniProtKB-SubCell"/>
</dbReference>
<gene>
    <name evidence="4" type="ORF">GMRT_15242</name>
</gene>
<comment type="caution">
    <text evidence="4">The sequence shown here is derived from an EMBL/GenBank/DDBJ whole genome shotgun (WGS) entry which is preliminary data.</text>
</comment>
<dbReference type="VEuPathDB" id="GiardiaDB:GMRT_15242"/>
<sequence>MKMPSTTHTSLPSNPQRPELSAEAMIAMGKALPIYQNPEADLSENTWLGIKKLAIPEQTKNNAERKKKWHEIEEKDLTPEQIREMRALELRAAISPDGVFASIEWDPQNLPRNVHFGQVIEGTGEFFSARIPKKNRSRNLVDDLIRNQKEVLESVKERRMAIDARIDATSFKRRASRRKEMKSTEKQAY</sequence>
<dbReference type="AlphaFoldDB" id="A0A4Z1SQQ5"/>
<dbReference type="GO" id="GO:0006396">
    <property type="term" value="P:RNA processing"/>
    <property type="evidence" value="ECO:0007669"/>
    <property type="project" value="TreeGrafter"/>
</dbReference>
<dbReference type="InterPro" id="IPR014810">
    <property type="entry name" value="Fcf2_C"/>
</dbReference>
<dbReference type="OrthoDB" id="427886at2759"/>
<reference evidence="4 5" key="1">
    <citation type="submission" date="2019-05" db="EMBL/GenBank/DDBJ databases">
        <title>The compact genome of Giardia muris reveals important steps in the evolution of intestinal protozoan parasites.</title>
        <authorList>
            <person name="Xu F."/>
            <person name="Jimenez-Gonzalez A."/>
            <person name="Einarsson E."/>
            <person name="Astvaldsson A."/>
            <person name="Peirasmaki D."/>
            <person name="Eckmann L."/>
            <person name="Andersson J.O."/>
            <person name="Svard S.G."/>
            <person name="Jerlstrom-Hultqvist J."/>
        </authorList>
    </citation>
    <scope>NUCLEOTIDE SEQUENCE [LARGE SCALE GENOMIC DNA]</scope>
    <source>
        <strain evidence="4 5">Roberts-Thomson</strain>
    </source>
</reference>
<keyword evidence="5" id="KW-1185">Reference proteome</keyword>
<evidence type="ECO:0000313" key="5">
    <source>
        <dbReference type="Proteomes" id="UP000315496"/>
    </source>
</evidence>